<dbReference type="RefSeq" id="WP_105338726.1">
    <property type="nucleotide sequence ID" value="NZ_PUHZ01000025.1"/>
</dbReference>
<name>A0A2S8GDI1_9BACT</name>
<evidence type="ECO:0000313" key="2">
    <source>
        <dbReference type="Proteomes" id="UP000237819"/>
    </source>
</evidence>
<accession>A0A2S8GDI1</accession>
<organism evidence="1 2">
    <name type="scientific">Blastopirellula marina</name>
    <dbReference type="NCBI Taxonomy" id="124"/>
    <lineage>
        <taxon>Bacteria</taxon>
        <taxon>Pseudomonadati</taxon>
        <taxon>Planctomycetota</taxon>
        <taxon>Planctomycetia</taxon>
        <taxon>Pirellulales</taxon>
        <taxon>Pirellulaceae</taxon>
        <taxon>Blastopirellula</taxon>
    </lineage>
</organism>
<proteinExistence type="predicted"/>
<dbReference type="EMBL" id="PUHZ01000025">
    <property type="protein sequence ID" value="PQO42144.1"/>
    <property type="molecule type" value="Genomic_DNA"/>
</dbReference>
<dbReference type="OrthoDB" id="291110at2"/>
<gene>
    <name evidence="1" type="ORF">C5Y93_27750</name>
</gene>
<comment type="caution">
    <text evidence="1">The sequence shown here is derived from an EMBL/GenBank/DDBJ whole genome shotgun (WGS) entry which is preliminary data.</text>
</comment>
<dbReference type="Proteomes" id="UP000237819">
    <property type="component" value="Unassembled WGS sequence"/>
</dbReference>
<sequence length="263" mass="28252">MTTVLVIATVLLGAEGGTPAAGLDLKQPSIAATAHPVVVDYGLSPVSHEDQDNDRGLIKPVGFDPARAENFAPVIRASAYSGSEHVSLLQDSSPSDTVVAPPIPEVPSAKPIKMAPSSPPMKSLGESYSVDDDYTIRPSCDSTCDDGRCSTAHGCQLCSEDTCGCGSGHGHGGFYARHCLPSPWHAPGNMVPHIPYDAVPKTYYYFRPYQMFMIPDQQAQAASWVKNRSLPYSNQVFDKVYAELEDELNPSGEFVRPATRLVP</sequence>
<protein>
    <submittedName>
        <fullName evidence="1">Uncharacterized protein</fullName>
    </submittedName>
</protein>
<evidence type="ECO:0000313" key="1">
    <source>
        <dbReference type="EMBL" id="PQO42144.1"/>
    </source>
</evidence>
<reference evidence="1 2" key="1">
    <citation type="submission" date="2018-02" db="EMBL/GenBank/DDBJ databases">
        <title>Comparative genomes isolates from brazilian mangrove.</title>
        <authorList>
            <person name="Araujo J.E."/>
            <person name="Taketani R.G."/>
            <person name="Silva M.C.P."/>
            <person name="Loureco M.V."/>
            <person name="Andreote F.D."/>
        </authorList>
    </citation>
    <scope>NUCLEOTIDE SEQUENCE [LARGE SCALE GENOMIC DNA]</scope>
    <source>
        <strain evidence="1 2">Nap-Phe MGV</strain>
    </source>
</reference>
<dbReference type="AlphaFoldDB" id="A0A2S8GDI1"/>